<comment type="caution">
    <text evidence="1">The sequence shown here is derived from an EMBL/GenBank/DDBJ whole genome shotgun (WGS) entry which is preliminary data.</text>
</comment>
<organism evidence="1">
    <name type="scientific">gut metagenome</name>
    <dbReference type="NCBI Taxonomy" id="749906"/>
    <lineage>
        <taxon>unclassified sequences</taxon>
        <taxon>metagenomes</taxon>
        <taxon>organismal metagenomes</taxon>
    </lineage>
</organism>
<gene>
    <name evidence="1" type="ORF">EVA_08989</name>
</gene>
<reference evidence="1" key="1">
    <citation type="journal article" date="2012" name="PLoS ONE">
        <title>Gene sets for utilization of primary and secondary nutrition supplies in the distal gut of endangered iberian lynx.</title>
        <authorList>
            <person name="Alcaide M."/>
            <person name="Messina E."/>
            <person name="Richter M."/>
            <person name="Bargiela R."/>
            <person name="Peplies J."/>
            <person name="Huws S.A."/>
            <person name="Newbold C.J."/>
            <person name="Golyshin P.N."/>
            <person name="Simon M.A."/>
            <person name="Lopez G."/>
            <person name="Yakimov M.M."/>
            <person name="Ferrer M."/>
        </authorList>
    </citation>
    <scope>NUCLEOTIDE SEQUENCE</scope>
</reference>
<protein>
    <submittedName>
        <fullName evidence="1">Uncharacterized protein</fullName>
    </submittedName>
</protein>
<dbReference type="EMBL" id="AMCI01002368">
    <property type="protein sequence ID" value="EJX02904.1"/>
    <property type="molecule type" value="Genomic_DNA"/>
</dbReference>
<proteinExistence type="predicted"/>
<accession>J9G7R1</accession>
<name>J9G7R1_9ZZZZ</name>
<dbReference type="AlphaFoldDB" id="J9G7R1"/>
<sequence length="221" mass="24057">MNCHVYIILVAHGHDALQEVLQIFKQLFVVDVLIHLEQFLNLCHTLRFPARHHGTIHIACNGVEHLLRVQVVNSFLSVSQNGGTIGTNACQFGASPVKDRHEVVANKVNILFAQVLQGFDVVIDVDITISCTGLDGIMHIDALNAGNMHARSSHFILQGTDALTAPNFTGNSIIQSGDYTGDTGDLTNLLQGNGIKLGAIPSQSHFHIVFLLFLTIIALYC</sequence>
<evidence type="ECO:0000313" key="1">
    <source>
        <dbReference type="EMBL" id="EJX02904.1"/>
    </source>
</evidence>